<gene>
    <name evidence="1" type="ORF">ATANTOWER_022309</name>
</gene>
<dbReference type="Proteomes" id="UP001345963">
    <property type="component" value="Unassembled WGS sequence"/>
</dbReference>
<evidence type="ECO:0000313" key="1">
    <source>
        <dbReference type="EMBL" id="MED6251100.1"/>
    </source>
</evidence>
<evidence type="ECO:0000313" key="2">
    <source>
        <dbReference type="Proteomes" id="UP001345963"/>
    </source>
</evidence>
<organism evidence="1 2">
    <name type="scientific">Ataeniobius toweri</name>
    <dbReference type="NCBI Taxonomy" id="208326"/>
    <lineage>
        <taxon>Eukaryota</taxon>
        <taxon>Metazoa</taxon>
        <taxon>Chordata</taxon>
        <taxon>Craniata</taxon>
        <taxon>Vertebrata</taxon>
        <taxon>Euteleostomi</taxon>
        <taxon>Actinopterygii</taxon>
        <taxon>Neopterygii</taxon>
        <taxon>Teleostei</taxon>
        <taxon>Neoteleostei</taxon>
        <taxon>Acanthomorphata</taxon>
        <taxon>Ovalentaria</taxon>
        <taxon>Atherinomorphae</taxon>
        <taxon>Cyprinodontiformes</taxon>
        <taxon>Goodeidae</taxon>
        <taxon>Ataeniobius</taxon>
    </lineage>
</organism>
<dbReference type="EMBL" id="JAHUTI010059494">
    <property type="protein sequence ID" value="MED6251100.1"/>
    <property type="molecule type" value="Genomic_DNA"/>
</dbReference>
<sequence length="109" mass="12597">MFVVSPTSMVLNPEKLWLLFFKRPQLIVDRISHLSCRSMQRVHHSSRVTMTLLYASLISRGPTVHTFFLKIPGTALSVRQRTNAAVFYTRTHAECLYAEQNREDSPSHH</sequence>
<name>A0ABU7BNA8_9TELE</name>
<comment type="caution">
    <text evidence="1">The sequence shown here is derived from an EMBL/GenBank/DDBJ whole genome shotgun (WGS) entry which is preliminary data.</text>
</comment>
<accession>A0ABU7BNA8</accession>
<protein>
    <submittedName>
        <fullName evidence="1">Uncharacterized protein</fullName>
    </submittedName>
</protein>
<proteinExistence type="predicted"/>
<keyword evidence="2" id="KW-1185">Reference proteome</keyword>
<reference evidence="1 2" key="1">
    <citation type="submission" date="2021-07" db="EMBL/GenBank/DDBJ databases">
        <authorList>
            <person name="Palmer J.M."/>
        </authorList>
    </citation>
    <scope>NUCLEOTIDE SEQUENCE [LARGE SCALE GENOMIC DNA]</scope>
    <source>
        <strain evidence="1 2">AT_MEX2019</strain>
        <tissue evidence="1">Muscle</tissue>
    </source>
</reference>